<dbReference type="EMBL" id="JBHUOM010000048">
    <property type="protein sequence ID" value="MFD2938203.1"/>
    <property type="molecule type" value="Genomic_DNA"/>
</dbReference>
<dbReference type="Proteomes" id="UP001597512">
    <property type="component" value="Unassembled WGS sequence"/>
</dbReference>
<name>A0ABW6AV71_9BACT</name>
<organism evidence="2 3">
    <name type="scientific">Spirosoma flavum</name>
    <dbReference type="NCBI Taxonomy" id="2048557"/>
    <lineage>
        <taxon>Bacteria</taxon>
        <taxon>Pseudomonadati</taxon>
        <taxon>Bacteroidota</taxon>
        <taxon>Cytophagia</taxon>
        <taxon>Cytophagales</taxon>
        <taxon>Cytophagaceae</taxon>
        <taxon>Spirosoma</taxon>
    </lineage>
</organism>
<gene>
    <name evidence="2" type="ORF">ACFS25_30850</name>
</gene>
<evidence type="ECO:0000313" key="3">
    <source>
        <dbReference type="Proteomes" id="UP001597512"/>
    </source>
</evidence>
<protein>
    <recommendedName>
        <fullName evidence="4">Outer membrane beta-barrel protein</fullName>
    </recommendedName>
</protein>
<keyword evidence="1" id="KW-0732">Signal</keyword>
<evidence type="ECO:0000256" key="1">
    <source>
        <dbReference type="SAM" id="SignalP"/>
    </source>
</evidence>
<reference evidence="3" key="1">
    <citation type="journal article" date="2019" name="Int. J. Syst. Evol. Microbiol.">
        <title>The Global Catalogue of Microorganisms (GCM) 10K type strain sequencing project: providing services to taxonomists for standard genome sequencing and annotation.</title>
        <authorList>
            <consortium name="The Broad Institute Genomics Platform"/>
            <consortium name="The Broad Institute Genome Sequencing Center for Infectious Disease"/>
            <person name="Wu L."/>
            <person name="Ma J."/>
        </authorList>
    </citation>
    <scope>NUCLEOTIDE SEQUENCE [LARGE SCALE GENOMIC DNA]</scope>
    <source>
        <strain evidence="3">KCTC 52490</strain>
    </source>
</reference>
<dbReference type="InterPro" id="IPR011250">
    <property type="entry name" value="OMP/PagP_B-barrel"/>
</dbReference>
<sequence>MKKIHFSILLVLGLLAGTQSFAQLAIDKGTKFINLGIGVGGYSSAGGIAFGASADFGVAPNITVGGQAAYRSFSYLGNADKISYLYFAARGSYHFNQILNLSTDKADLYAGIGLGYESVSYSNSYGAGFSTFGSGIFVPIHLGGRYFFSEKVGGFAELGTGIAPLLLGVTFKL</sequence>
<dbReference type="SUPFAM" id="SSF56925">
    <property type="entry name" value="OMPA-like"/>
    <property type="match status" value="1"/>
</dbReference>
<dbReference type="RefSeq" id="WP_381508918.1">
    <property type="nucleotide sequence ID" value="NZ_JBHUOM010000048.1"/>
</dbReference>
<evidence type="ECO:0000313" key="2">
    <source>
        <dbReference type="EMBL" id="MFD2938203.1"/>
    </source>
</evidence>
<evidence type="ECO:0008006" key="4">
    <source>
        <dbReference type="Google" id="ProtNLM"/>
    </source>
</evidence>
<keyword evidence="3" id="KW-1185">Reference proteome</keyword>
<proteinExistence type="predicted"/>
<feature type="chain" id="PRO_5047384495" description="Outer membrane beta-barrel protein" evidence="1">
    <location>
        <begin position="23"/>
        <end position="173"/>
    </location>
</feature>
<accession>A0ABW6AV71</accession>
<feature type="signal peptide" evidence="1">
    <location>
        <begin position="1"/>
        <end position="22"/>
    </location>
</feature>
<comment type="caution">
    <text evidence="2">The sequence shown here is derived from an EMBL/GenBank/DDBJ whole genome shotgun (WGS) entry which is preliminary data.</text>
</comment>